<feature type="modified residue" description="4-aspartylphosphate" evidence="4">
    <location>
        <position position="526"/>
    </location>
</feature>
<dbReference type="PANTHER" id="PTHR43547:SF2">
    <property type="entry name" value="HYBRID SIGNAL TRANSDUCTION HISTIDINE KINASE C"/>
    <property type="match status" value="1"/>
</dbReference>
<keyword evidence="8" id="KW-1185">Reference proteome</keyword>
<reference evidence="7 8" key="1">
    <citation type="submission" date="2020-08" db="EMBL/GenBank/DDBJ databases">
        <title>Genomic Encyclopedia of Type Strains, Phase IV (KMG-IV): sequencing the most valuable type-strain genomes for metagenomic binning, comparative biology and taxonomic classification.</title>
        <authorList>
            <person name="Goeker M."/>
        </authorList>
    </citation>
    <scope>NUCLEOTIDE SEQUENCE [LARGE SCALE GENOMIC DNA]</scope>
    <source>
        <strain evidence="7 8">DSM 2461</strain>
    </source>
</reference>
<dbReference type="Gene3D" id="1.10.287.130">
    <property type="match status" value="1"/>
</dbReference>
<dbReference type="Proteomes" id="UP000587760">
    <property type="component" value="Unassembled WGS sequence"/>
</dbReference>
<evidence type="ECO:0000256" key="3">
    <source>
        <dbReference type="ARBA" id="ARBA00022553"/>
    </source>
</evidence>
<dbReference type="Gene3D" id="3.40.50.2300">
    <property type="match status" value="1"/>
</dbReference>
<evidence type="ECO:0000256" key="5">
    <source>
        <dbReference type="SAM" id="Phobius"/>
    </source>
</evidence>
<evidence type="ECO:0000256" key="2">
    <source>
        <dbReference type="ARBA" id="ARBA00012438"/>
    </source>
</evidence>
<gene>
    <name evidence="7" type="ORF">HNR50_001263</name>
</gene>
<keyword evidence="5" id="KW-0812">Transmembrane</keyword>
<feature type="transmembrane region" description="Helical" evidence="5">
    <location>
        <begin position="273"/>
        <end position="294"/>
    </location>
</feature>
<evidence type="ECO:0000256" key="4">
    <source>
        <dbReference type="PROSITE-ProRule" id="PRU00169"/>
    </source>
</evidence>
<dbReference type="InterPro" id="IPR036097">
    <property type="entry name" value="HisK_dim/P_sf"/>
</dbReference>
<dbReference type="PROSITE" id="PS51257">
    <property type="entry name" value="PROKAR_LIPOPROTEIN"/>
    <property type="match status" value="1"/>
</dbReference>
<feature type="domain" description="Response regulatory" evidence="6">
    <location>
        <begin position="475"/>
        <end position="591"/>
    </location>
</feature>
<dbReference type="Pfam" id="PF00072">
    <property type="entry name" value="Response_reg"/>
    <property type="match status" value="1"/>
</dbReference>
<dbReference type="InterPro" id="IPR011006">
    <property type="entry name" value="CheY-like_superfamily"/>
</dbReference>
<keyword evidence="5" id="KW-0472">Membrane</keyword>
<feature type="transmembrane region" description="Helical" evidence="5">
    <location>
        <begin position="214"/>
        <end position="237"/>
    </location>
</feature>
<dbReference type="SMART" id="SM00448">
    <property type="entry name" value="REC"/>
    <property type="match status" value="1"/>
</dbReference>
<dbReference type="AlphaFoldDB" id="A0A841R6Y4"/>
<evidence type="ECO:0000259" key="6">
    <source>
        <dbReference type="PROSITE" id="PS50110"/>
    </source>
</evidence>
<feature type="transmembrane region" description="Helical" evidence="5">
    <location>
        <begin position="363"/>
        <end position="380"/>
    </location>
</feature>
<dbReference type="SUPFAM" id="SSF47384">
    <property type="entry name" value="Homodimeric domain of signal transducing histidine kinase"/>
    <property type="match status" value="1"/>
</dbReference>
<dbReference type="PANTHER" id="PTHR43547">
    <property type="entry name" value="TWO-COMPONENT HISTIDINE KINASE"/>
    <property type="match status" value="1"/>
</dbReference>
<sequence>MKGWVVIIFPLILLLSCGNKAYIEGGHRAEEGLLDLSGESFEKNISLEGQWLFTSGHFSDADPQNWSTLKVPARWNGRYRDGTYSLTVKLPPSKDYYGIYIPDCYTSYRIRLNEDSYRNGDIGENYAPTLKPRIFPVHAGGELDIRIMVSDYDTTFGGITSPPYLGKLENIQSHYTRKNVVDAVSIGVLLFSGFFSLVIWFVSRDSGGRRQLILALLSFWMIVRFASDYNSIILHYYDFYLLHEKLTWLNIPVIVFLFGVYFHQLYDIKFYKILLKISLGLSVVYGLIVLFGSVKVAYRADIPYELIMIVPMTATLFVTAHDVFVRRRSVESLYWFIVMVIGILLFGGNSLKSFNNNNFNTESLTAFIIPVQILLSYFPYRRIYDQNTKLYKHKNDIFMRISDSLKTPLYGITGLLDIMSRETESPQKLEKEVKAAQVETEKLSRQIDYLLSVSRADVVESRNILKPKLVNAGYEIVIIDDVEINRSIVKEQLKQVFRNGQFHLFESGEAALAFDELHFADMIFCDLMMPGMDGFEFTRACRKQGLLMPLFIFSASLNRENRQKALAFGADGYLTKPLKIDEIHDLFQLYL</sequence>
<feature type="transmembrane region" description="Helical" evidence="5">
    <location>
        <begin position="332"/>
        <end position="351"/>
    </location>
</feature>
<dbReference type="InterPro" id="IPR003661">
    <property type="entry name" value="HisK_dim/P_dom"/>
</dbReference>
<name>A0A841R6Y4_9SPIO</name>
<evidence type="ECO:0000256" key="1">
    <source>
        <dbReference type="ARBA" id="ARBA00000085"/>
    </source>
</evidence>
<evidence type="ECO:0000313" key="7">
    <source>
        <dbReference type="EMBL" id="MBB6479605.1"/>
    </source>
</evidence>
<dbReference type="PROSITE" id="PS50110">
    <property type="entry name" value="RESPONSE_REGULATORY"/>
    <property type="match status" value="1"/>
</dbReference>
<organism evidence="7 8">
    <name type="scientific">Spirochaeta isovalerica</name>
    <dbReference type="NCBI Taxonomy" id="150"/>
    <lineage>
        <taxon>Bacteria</taxon>
        <taxon>Pseudomonadati</taxon>
        <taxon>Spirochaetota</taxon>
        <taxon>Spirochaetia</taxon>
        <taxon>Spirochaetales</taxon>
        <taxon>Spirochaetaceae</taxon>
        <taxon>Spirochaeta</taxon>
    </lineage>
</organism>
<dbReference type="EC" id="2.7.13.3" evidence="2"/>
<protein>
    <recommendedName>
        <fullName evidence="2">histidine kinase</fullName>
        <ecNumber evidence="2">2.7.13.3</ecNumber>
    </recommendedName>
</protein>
<keyword evidence="3 4" id="KW-0597">Phosphoprotein</keyword>
<dbReference type="EMBL" id="JACHGJ010000002">
    <property type="protein sequence ID" value="MBB6479605.1"/>
    <property type="molecule type" value="Genomic_DNA"/>
</dbReference>
<proteinExistence type="predicted"/>
<feature type="transmembrane region" description="Helical" evidence="5">
    <location>
        <begin position="306"/>
        <end position="325"/>
    </location>
</feature>
<comment type="catalytic activity">
    <reaction evidence="1">
        <text>ATP + protein L-histidine = ADP + protein N-phospho-L-histidine.</text>
        <dbReference type="EC" id="2.7.13.3"/>
    </reaction>
</comment>
<dbReference type="SUPFAM" id="SSF52172">
    <property type="entry name" value="CheY-like"/>
    <property type="match status" value="1"/>
</dbReference>
<evidence type="ECO:0000313" key="8">
    <source>
        <dbReference type="Proteomes" id="UP000587760"/>
    </source>
</evidence>
<dbReference type="SMART" id="SM00388">
    <property type="entry name" value="HisKA"/>
    <property type="match status" value="1"/>
</dbReference>
<dbReference type="InterPro" id="IPR001789">
    <property type="entry name" value="Sig_transdc_resp-reg_receiver"/>
</dbReference>
<accession>A0A841R6Y4</accession>
<feature type="transmembrane region" description="Helical" evidence="5">
    <location>
        <begin position="249"/>
        <end position="266"/>
    </location>
</feature>
<dbReference type="GO" id="GO:0000155">
    <property type="term" value="F:phosphorelay sensor kinase activity"/>
    <property type="evidence" value="ECO:0007669"/>
    <property type="project" value="InterPro"/>
</dbReference>
<dbReference type="Pfam" id="PF00512">
    <property type="entry name" value="HisKA"/>
    <property type="match status" value="1"/>
</dbReference>
<keyword evidence="5" id="KW-1133">Transmembrane helix</keyword>
<feature type="transmembrane region" description="Helical" evidence="5">
    <location>
        <begin position="183"/>
        <end position="202"/>
    </location>
</feature>
<dbReference type="RefSeq" id="WP_184744993.1">
    <property type="nucleotide sequence ID" value="NZ_JACHGJ010000002.1"/>
</dbReference>
<comment type="caution">
    <text evidence="7">The sequence shown here is derived from an EMBL/GenBank/DDBJ whole genome shotgun (WGS) entry which is preliminary data.</text>
</comment>
<dbReference type="CDD" id="cd17546">
    <property type="entry name" value="REC_hyHK_CKI1_RcsC-like"/>
    <property type="match status" value="1"/>
</dbReference>